<dbReference type="AlphaFoldDB" id="A0A0M3HIJ2"/>
<evidence type="ECO:0000313" key="3">
    <source>
        <dbReference type="WBParaSite" id="ALUE_0000133701-mRNA-1"/>
    </source>
</evidence>
<evidence type="ECO:0000313" key="2">
    <source>
        <dbReference type="Proteomes" id="UP000036681"/>
    </source>
</evidence>
<name>A0A0M3HIJ2_ASCLU</name>
<dbReference type="Pfam" id="PF00188">
    <property type="entry name" value="CAP"/>
    <property type="match status" value="1"/>
</dbReference>
<sequence length="53" mass="6216">MITSFQRWDCNLEKLAQDWADRKVFQHSPQTYRHAGENIFQIFKSGNVGTVES</sequence>
<dbReference type="WBParaSite" id="ALUE_0000133701-mRNA-1">
    <property type="protein sequence ID" value="ALUE_0000133701-mRNA-1"/>
    <property type="gene ID" value="ALUE_0000133701"/>
</dbReference>
<dbReference type="SUPFAM" id="SSF55797">
    <property type="entry name" value="PR-1-like"/>
    <property type="match status" value="1"/>
</dbReference>
<dbReference type="Proteomes" id="UP000036681">
    <property type="component" value="Unplaced"/>
</dbReference>
<reference evidence="3" key="1">
    <citation type="submission" date="2017-02" db="UniProtKB">
        <authorList>
            <consortium name="WormBaseParasite"/>
        </authorList>
    </citation>
    <scope>IDENTIFICATION</scope>
</reference>
<evidence type="ECO:0000259" key="1">
    <source>
        <dbReference type="Pfam" id="PF00188"/>
    </source>
</evidence>
<accession>A0A0M3HIJ2</accession>
<dbReference type="Gene3D" id="3.40.33.10">
    <property type="entry name" value="CAP"/>
    <property type="match status" value="1"/>
</dbReference>
<dbReference type="InterPro" id="IPR035940">
    <property type="entry name" value="CAP_sf"/>
</dbReference>
<feature type="domain" description="SCP" evidence="1">
    <location>
        <begin position="7"/>
        <end position="45"/>
    </location>
</feature>
<protein>
    <submittedName>
        <fullName evidence="3">SCP domain-containing protein</fullName>
    </submittedName>
</protein>
<keyword evidence="2" id="KW-1185">Reference proteome</keyword>
<organism evidence="2 3">
    <name type="scientific">Ascaris lumbricoides</name>
    <name type="common">Giant roundworm</name>
    <dbReference type="NCBI Taxonomy" id="6252"/>
    <lineage>
        <taxon>Eukaryota</taxon>
        <taxon>Metazoa</taxon>
        <taxon>Ecdysozoa</taxon>
        <taxon>Nematoda</taxon>
        <taxon>Chromadorea</taxon>
        <taxon>Rhabditida</taxon>
        <taxon>Spirurina</taxon>
        <taxon>Ascaridomorpha</taxon>
        <taxon>Ascaridoidea</taxon>
        <taxon>Ascarididae</taxon>
        <taxon>Ascaris</taxon>
    </lineage>
</organism>
<dbReference type="InterPro" id="IPR014044">
    <property type="entry name" value="CAP_dom"/>
</dbReference>
<proteinExistence type="predicted"/>